<keyword evidence="2" id="KW-1185">Reference proteome</keyword>
<dbReference type="RefSeq" id="WP_013634844.1">
    <property type="nucleotide sequence ID" value="NC_015177.1"/>
</dbReference>
<dbReference type="AlphaFoldDB" id="F0S791"/>
<reference evidence="1 2" key="1">
    <citation type="journal article" date="2011" name="Stand. Genomic Sci.">
        <title>Complete genome sequence of the gliding, heparinolytic Pedobacter saltans type strain (113).</title>
        <authorList>
            <person name="Liolios K."/>
            <person name="Sikorski J."/>
            <person name="Lu M."/>
            <person name="Nolan M."/>
            <person name="Lapidus A."/>
            <person name="Lucas S."/>
            <person name="Hammon N."/>
            <person name="Deshpande S."/>
            <person name="Cheng J.F."/>
            <person name="Tapia R."/>
            <person name="Han C."/>
            <person name="Goodwin L."/>
            <person name="Pitluck S."/>
            <person name="Huntemann M."/>
            <person name="Ivanova N."/>
            <person name="Pagani I."/>
            <person name="Mavromatis K."/>
            <person name="Ovchinikova G."/>
            <person name="Pati A."/>
            <person name="Chen A."/>
            <person name="Palaniappan K."/>
            <person name="Land M."/>
            <person name="Hauser L."/>
            <person name="Brambilla E.M."/>
            <person name="Kotsyurbenko O."/>
            <person name="Rohde M."/>
            <person name="Tindall B.J."/>
            <person name="Abt B."/>
            <person name="Goker M."/>
            <person name="Detter J.C."/>
            <person name="Woyke T."/>
            <person name="Bristow J."/>
            <person name="Eisen J.A."/>
            <person name="Markowitz V."/>
            <person name="Hugenholtz P."/>
            <person name="Klenk H.P."/>
            <person name="Kyrpides N.C."/>
        </authorList>
    </citation>
    <scope>NUCLEOTIDE SEQUENCE [LARGE SCALE GENOMIC DNA]</scope>
    <source>
        <strain evidence="2">ATCC 51119 / DSM 12145 / JCM 21818 / LMG 10337 / NBRC 100064 / NCIMB 13643</strain>
    </source>
</reference>
<evidence type="ECO:0000313" key="2">
    <source>
        <dbReference type="Proteomes" id="UP000000310"/>
    </source>
</evidence>
<proteinExistence type="predicted"/>
<dbReference type="PROSITE" id="PS51257">
    <property type="entry name" value="PROKAR_LIPOPROTEIN"/>
    <property type="match status" value="1"/>
</dbReference>
<gene>
    <name evidence="1" type="ordered locus">Pedsa_3836</name>
</gene>
<name>F0S791_PSESL</name>
<evidence type="ECO:0000313" key="1">
    <source>
        <dbReference type="EMBL" id="ADY54364.1"/>
    </source>
</evidence>
<dbReference type="OrthoDB" id="660065at2"/>
<dbReference type="Proteomes" id="UP000000310">
    <property type="component" value="Chromosome"/>
</dbReference>
<reference evidence="2" key="2">
    <citation type="submission" date="2011-02" db="EMBL/GenBank/DDBJ databases">
        <title>The complete genome of Pedobacter saltans DSM 12145.</title>
        <authorList>
            <consortium name="US DOE Joint Genome Institute (JGI-PGF)"/>
            <person name="Lucas S."/>
            <person name="Copeland A."/>
            <person name="Lapidus A."/>
            <person name="Bruce D."/>
            <person name="Goodwin L."/>
            <person name="Pitluck S."/>
            <person name="Kyrpides N."/>
            <person name="Mavromatis K."/>
            <person name="Pagani I."/>
            <person name="Ivanova N."/>
            <person name="Ovchinnikova G."/>
            <person name="Lu M."/>
            <person name="Detter J.C."/>
            <person name="Han C."/>
            <person name="Land M."/>
            <person name="Hauser L."/>
            <person name="Markowitz V."/>
            <person name="Cheng J.-F."/>
            <person name="Hugenholtz P."/>
            <person name="Woyke T."/>
            <person name="Wu D."/>
            <person name="Tindall B."/>
            <person name="Pomrenke H.G."/>
            <person name="Brambilla E."/>
            <person name="Klenk H.-P."/>
            <person name="Eisen J.A."/>
        </authorList>
    </citation>
    <scope>NUCLEOTIDE SEQUENCE [LARGE SCALE GENOMIC DNA]</scope>
    <source>
        <strain evidence="2">ATCC 51119 / DSM 12145 / JCM 21818 / LMG 10337 / NBRC 100064 / NCIMB 13643</strain>
    </source>
</reference>
<accession>F0S791</accession>
<dbReference type="KEGG" id="psn:Pedsa_3836"/>
<dbReference type="HOGENOM" id="CLU_1990772_0_0_10"/>
<dbReference type="STRING" id="762903.Pedsa_3836"/>
<dbReference type="EMBL" id="CP002545">
    <property type="protein sequence ID" value="ADY54364.1"/>
    <property type="molecule type" value="Genomic_DNA"/>
</dbReference>
<protein>
    <submittedName>
        <fullName evidence="1">Uncharacterized protein</fullName>
    </submittedName>
</protein>
<sequence length="125" mass="14271">MRYFLSLLLTCIISLSCSKEKSCKKTASTYIYEVNSPEETTVNQLTNLDLSLILNGCDYFYKLESKGEFEREITAKITQETCLYCTTSITETIVTYSFLAKKPGTYILKFKSSSNTHIEKQIVVK</sequence>
<organism evidence="1 2">
    <name type="scientific">Pseudopedobacter saltans (strain ATCC 51119 / DSM 12145 / JCM 21818 / CCUG 39354 / LMG 10337 / NBRC 100064 / NCIMB 13643)</name>
    <name type="common">Pedobacter saltans</name>
    <dbReference type="NCBI Taxonomy" id="762903"/>
    <lineage>
        <taxon>Bacteria</taxon>
        <taxon>Pseudomonadati</taxon>
        <taxon>Bacteroidota</taxon>
        <taxon>Sphingobacteriia</taxon>
        <taxon>Sphingobacteriales</taxon>
        <taxon>Sphingobacteriaceae</taxon>
        <taxon>Pseudopedobacter</taxon>
    </lineage>
</organism>